<keyword evidence="2" id="KW-1185">Reference proteome</keyword>
<organism evidence="1 2">
    <name type="scientific">Candidatus Thioglobus autotrophicus</name>
    <dbReference type="NCBI Taxonomy" id="1705394"/>
    <lineage>
        <taxon>Bacteria</taxon>
        <taxon>Pseudomonadati</taxon>
        <taxon>Pseudomonadota</taxon>
        <taxon>Gammaproteobacteria</taxon>
        <taxon>Candidatus Pseudothioglobaceae</taxon>
        <taxon>Candidatus Thioglobus</taxon>
    </lineage>
</organism>
<accession>A0A0M4NYF3</accession>
<gene>
    <name evidence="1" type="ORF">SP60_07730</name>
</gene>
<evidence type="ECO:0000313" key="1">
    <source>
        <dbReference type="EMBL" id="ALE53277.1"/>
    </source>
</evidence>
<name>A0A0M4NYF3_9GAMM</name>
<dbReference type="Proteomes" id="UP000058020">
    <property type="component" value="Chromosome"/>
</dbReference>
<reference evidence="1 2" key="1">
    <citation type="journal article" date="2015" name="Genome Announc.">
        <title>Genome Sequence of 'Candidatus Thioglobus autotrophica' Strain EF1, a Chemoautotroph from the SUP05 Clade of Marine Gammaproteobacteria.</title>
        <authorList>
            <person name="Shah V."/>
            <person name="Morris R.M."/>
        </authorList>
    </citation>
    <scope>NUCLEOTIDE SEQUENCE [LARGE SCALE GENOMIC DNA]</scope>
    <source>
        <strain evidence="1 2">EF1</strain>
    </source>
</reference>
<proteinExistence type="predicted"/>
<dbReference type="AlphaFoldDB" id="A0A0M4NYF3"/>
<dbReference type="KEGG" id="tho:SP60_07730"/>
<protein>
    <submittedName>
        <fullName evidence="1">Membrane protein</fullName>
    </submittedName>
</protein>
<evidence type="ECO:0000313" key="2">
    <source>
        <dbReference type="Proteomes" id="UP000058020"/>
    </source>
</evidence>
<sequence>MKADDLLLELNVNPIQRLIEIAESDLTPIDQKINCYKTIAQYTYPKFKSQELRVTSMEEAAPIKIEIVAYGEDKVLD</sequence>
<dbReference type="EMBL" id="CP010552">
    <property type="protein sequence ID" value="ALE53277.1"/>
    <property type="molecule type" value="Genomic_DNA"/>
</dbReference>